<dbReference type="Pfam" id="PF12860">
    <property type="entry name" value="PAS_7"/>
    <property type="match status" value="1"/>
</dbReference>
<evidence type="ECO:0000256" key="6">
    <source>
        <dbReference type="ARBA" id="ARBA00023012"/>
    </source>
</evidence>
<feature type="compositionally biased region" description="Basic and acidic residues" evidence="8">
    <location>
        <begin position="567"/>
        <end position="579"/>
    </location>
</feature>
<feature type="region of interest" description="Disordered" evidence="8">
    <location>
        <begin position="530"/>
        <end position="596"/>
    </location>
</feature>
<dbReference type="InterPro" id="IPR004358">
    <property type="entry name" value="Sig_transdc_His_kin-like_C"/>
</dbReference>
<feature type="domain" description="Histidine kinase" evidence="9">
    <location>
        <begin position="306"/>
        <end position="527"/>
    </location>
</feature>
<evidence type="ECO:0000259" key="10">
    <source>
        <dbReference type="PROSITE" id="PS50110"/>
    </source>
</evidence>
<evidence type="ECO:0000256" key="2">
    <source>
        <dbReference type="ARBA" id="ARBA00012438"/>
    </source>
</evidence>
<dbReference type="SUPFAM" id="SSF55785">
    <property type="entry name" value="PYP-like sensor domain (PAS domain)"/>
    <property type="match status" value="1"/>
</dbReference>
<keyword evidence="4" id="KW-0808">Transferase</keyword>
<dbReference type="InterPro" id="IPR036097">
    <property type="entry name" value="HisK_dim/P_sf"/>
</dbReference>
<dbReference type="EMBL" id="RBII01000001">
    <property type="protein sequence ID" value="RKQ71335.1"/>
    <property type="molecule type" value="Genomic_DNA"/>
</dbReference>
<dbReference type="GO" id="GO:0000155">
    <property type="term" value="F:phosphorelay sensor kinase activity"/>
    <property type="evidence" value="ECO:0007669"/>
    <property type="project" value="InterPro"/>
</dbReference>
<dbReference type="PRINTS" id="PR00344">
    <property type="entry name" value="BCTRLSENSOR"/>
</dbReference>
<evidence type="ECO:0000313" key="12">
    <source>
        <dbReference type="Proteomes" id="UP000282211"/>
    </source>
</evidence>
<dbReference type="SMART" id="SM00388">
    <property type="entry name" value="HisKA"/>
    <property type="match status" value="1"/>
</dbReference>
<dbReference type="Pfam" id="PF02518">
    <property type="entry name" value="HATPase_c"/>
    <property type="match status" value="1"/>
</dbReference>
<name>A0A420WKA8_9PROT</name>
<feature type="domain" description="Response regulatory" evidence="10">
    <location>
        <begin position="616"/>
        <end position="733"/>
    </location>
</feature>
<feature type="modified residue" description="4-aspartylphosphate" evidence="7">
    <location>
        <position position="665"/>
    </location>
</feature>
<keyword evidence="3 7" id="KW-0597">Phosphoprotein</keyword>
<dbReference type="InterPro" id="IPR000014">
    <property type="entry name" value="PAS"/>
</dbReference>
<dbReference type="Proteomes" id="UP000282211">
    <property type="component" value="Unassembled WGS sequence"/>
</dbReference>
<dbReference type="Pfam" id="PF00512">
    <property type="entry name" value="HisKA"/>
    <property type="match status" value="1"/>
</dbReference>
<reference evidence="11 12" key="1">
    <citation type="submission" date="2018-10" db="EMBL/GenBank/DDBJ databases">
        <title>Genomic Encyclopedia of Type Strains, Phase IV (KMG-IV): sequencing the most valuable type-strain genomes for metagenomic binning, comparative biology and taxonomic classification.</title>
        <authorList>
            <person name="Goeker M."/>
        </authorList>
    </citation>
    <scope>NUCLEOTIDE SEQUENCE [LARGE SCALE GENOMIC DNA]</scope>
    <source>
        <strain evidence="11 12">DSM 22008</strain>
    </source>
</reference>
<dbReference type="Pfam" id="PF08447">
    <property type="entry name" value="PAS_3"/>
    <property type="match status" value="1"/>
</dbReference>
<dbReference type="EC" id="2.7.13.3" evidence="2"/>
<dbReference type="InterPro" id="IPR005467">
    <property type="entry name" value="His_kinase_dom"/>
</dbReference>
<dbReference type="SUPFAM" id="SSF52172">
    <property type="entry name" value="CheY-like"/>
    <property type="match status" value="1"/>
</dbReference>
<comment type="catalytic activity">
    <reaction evidence="1">
        <text>ATP + protein L-histidine = ADP + protein N-phospho-L-histidine.</text>
        <dbReference type="EC" id="2.7.13.3"/>
    </reaction>
</comment>
<dbReference type="Gene3D" id="1.10.287.130">
    <property type="match status" value="1"/>
</dbReference>
<dbReference type="SUPFAM" id="SSF55874">
    <property type="entry name" value="ATPase domain of HSP90 chaperone/DNA topoisomerase II/histidine kinase"/>
    <property type="match status" value="1"/>
</dbReference>
<sequence>MILSGKNIKNPYSQLLGSPEGPNTDRRQSARRAEDYFWLKRLGDMSNQALLMFDTDLSFEFANKLTLTLFDFDEQELASLNSYDEFIEHCVNRGDFGQGAKSTLKSLSTDLKAKARSQEPEMRETYEVSTPSGRRLSLNQSFGQDGRMLLAVTDITEEYESKRMLDLAMKVGSAGYWSYNIEDGEWKISSKYLGSLFGKDRIQLAKTEGIAHLIHEDDRAHCLLAWENCLQKGESWDLKARLISKTGETVWYRGFGIPRIAENGNVISVFCYYTNVSEQMLLQAQQRLATKTARKALTAKNSFLSRLSHEVRTPMNAVIGISDALIFHHSDPEITPKLELIQNSAEKILRIVDESLTHSKFEEGMVTLDPKPTDPKKCVENVCKLWELQAKKNNITFTYRIDPNLPSSILMDGYRYDQCVNNLLSNATKFSENGTVQVVLTKVSSGAGHDNLVLAVKDDGIGMTPEQQKQIFEPYTQADKTIASRFGGTGLGMTITKQITEMMGGTIKVKSALGQGAMFVISIPMKSEQSLPAPTTEVVASENNQTTPEEVVSETSAQKNNASPEPVSHKLPEEAEDKTATTPPSPQTINEESSSKLVGSLLETSQPNRTKYSDIKLLVVDDNATNHMVVASLLDSVVGSIVTANDGMEAIETLKTQEFDVVLMDIHMPVMDGIEATLSIRSSNESYSDIPIIALTADPQYQQKRLCLNIGMDEALAKPVKLAEILAAFDSVLEHGTQSLQKASNIA</sequence>
<evidence type="ECO:0000256" key="7">
    <source>
        <dbReference type="PROSITE-ProRule" id="PRU00169"/>
    </source>
</evidence>
<comment type="caution">
    <text evidence="11">The sequence shown here is derived from an EMBL/GenBank/DDBJ whole genome shotgun (WGS) entry which is preliminary data.</text>
</comment>
<evidence type="ECO:0000256" key="3">
    <source>
        <dbReference type="ARBA" id="ARBA00022553"/>
    </source>
</evidence>
<dbReference type="FunFam" id="3.30.565.10:FF:000010">
    <property type="entry name" value="Sensor histidine kinase RcsC"/>
    <property type="match status" value="1"/>
</dbReference>
<dbReference type="InParanoid" id="A0A420WKA8"/>
<dbReference type="SUPFAM" id="SSF47384">
    <property type="entry name" value="Homodimeric domain of signal transducing histidine kinase"/>
    <property type="match status" value="1"/>
</dbReference>
<dbReference type="PROSITE" id="PS50110">
    <property type="entry name" value="RESPONSE_REGULATORY"/>
    <property type="match status" value="1"/>
</dbReference>
<dbReference type="InterPro" id="IPR013655">
    <property type="entry name" value="PAS_fold_3"/>
</dbReference>
<organism evidence="11 12">
    <name type="scientific">Litorimonas taeanensis</name>
    <dbReference type="NCBI Taxonomy" id="568099"/>
    <lineage>
        <taxon>Bacteria</taxon>
        <taxon>Pseudomonadati</taxon>
        <taxon>Pseudomonadota</taxon>
        <taxon>Alphaproteobacteria</taxon>
        <taxon>Maricaulales</taxon>
        <taxon>Robiginitomaculaceae</taxon>
    </lineage>
</organism>
<dbReference type="CDD" id="cd00082">
    <property type="entry name" value="HisKA"/>
    <property type="match status" value="1"/>
</dbReference>
<dbReference type="CDD" id="cd17546">
    <property type="entry name" value="REC_hyHK_CKI1_RcsC-like"/>
    <property type="match status" value="1"/>
</dbReference>
<evidence type="ECO:0000256" key="4">
    <source>
        <dbReference type="ARBA" id="ARBA00022679"/>
    </source>
</evidence>
<evidence type="ECO:0000313" key="11">
    <source>
        <dbReference type="EMBL" id="RKQ71335.1"/>
    </source>
</evidence>
<feature type="region of interest" description="Disordered" evidence="8">
    <location>
        <begin position="1"/>
        <end position="29"/>
    </location>
</feature>
<dbReference type="Gene3D" id="3.30.565.10">
    <property type="entry name" value="Histidine kinase-like ATPase, C-terminal domain"/>
    <property type="match status" value="1"/>
</dbReference>
<dbReference type="Gene3D" id="3.40.50.2300">
    <property type="match status" value="1"/>
</dbReference>
<dbReference type="SMART" id="SM00387">
    <property type="entry name" value="HATPase_c"/>
    <property type="match status" value="1"/>
</dbReference>
<feature type="compositionally biased region" description="Polar residues" evidence="8">
    <location>
        <begin position="587"/>
        <end position="596"/>
    </location>
</feature>
<dbReference type="CDD" id="cd00130">
    <property type="entry name" value="PAS"/>
    <property type="match status" value="1"/>
</dbReference>
<dbReference type="PANTHER" id="PTHR43047">
    <property type="entry name" value="TWO-COMPONENT HISTIDINE PROTEIN KINASE"/>
    <property type="match status" value="1"/>
</dbReference>
<evidence type="ECO:0000259" key="9">
    <source>
        <dbReference type="PROSITE" id="PS50109"/>
    </source>
</evidence>
<dbReference type="InterPro" id="IPR001789">
    <property type="entry name" value="Sig_transdc_resp-reg_receiver"/>
</dbReference>
<evidence type="ECO:0000256" key="8">
    <source>
        <dbReference type="SAM" id="MobiDB-lite"/>
    </source>
</evidence>
<dbReference type="PROSITE" id="PS50109">
    <property type="entry name" value="HIS_KIN"/>
    <property type="match status" value="1"/>
</dbReference>
<protein>
    <recommendedName>
        <fullName evidence="2">histidine kinase</fullName>
        <ecNumber evidence="2">2.7.13.3</ecNumber>
    </recommendedName>
</protein>
<dbReference type="InterPro" id="IPR003661">
    <property type="entry name" value="HisK_dim/P_dom"/>
</dbReference>
<dbReference type="CDD" id="cd16922">
    <property type="entry name" value="HATPase_EvgS-ArcB-TorS-like"/>
    <property type="match status" value="1"/>
</dbReference>
<dbReference type="Gene3D" id="3.30.450.20">
    <property type="entry name" value="PAS domain"/>
    <property type="match status" value="1"/>
</dbReference>
<dbReference type="AlphaFoldDB" id="A0A420WKA8"/>
<dbReference type="InterPro" id="IPR035965">
    <property type="entry name" value="PAS-like_dom_sf"/>
</dbReference>
<feature type="compositionally biased region" description="Polar residues" evidence="8">
    <location>
        <begin position="541"/>
        <end position="563"/>
    </location>
</feature>
<evidence type="ECO:0000256" key="1">
    <source>
        <dbReference type="ARBA" id="ARBA00000085"/>
    </source>
</evidence>
<accession>A0A420WKA8</accession>
<keyword evidence="12" id="KW-1185">Reference proteome</keyword>
<evidence type="ECO:0000256" key="5">
    <source>
        <dbReference type="ARBA" id="ARBA00022777"/>
    </source>
</evidence>
<proteinExistence type="predicted"/>
<keyword evidence="6" id="KW-0902">Two-component regulatory system</keyword>
<dbReference type="InterPro" id="IPR003594">
    <property type="entry name" value="HATPase_dom"/>
</dbReference>
<keyword evidence="5 11" id="KW-0418">Kinase</keyword>
<gene>
    <name evidence="11" type="ORF">DES40_0648</name>
</gene>
<dbReference type="Pfam" id="PF00072">
    <property type="entry name" value="Response_reg"/>
    <property type="match status" value="1"/>
</dbReference>
<dbReference type="InterPro" id="IPR011006">
    <property type="entry name" value="CheY-like_superfamily"/>
</dbReference>
<dbReference type="SMART" id="SM00448">
    <property type="entry name" value="REC"/>
    <property type="match status" value="1"/>
</dbReference>
<dbReference type="InterPro" id="IPR036890">
    <property type="entry name" value="HATPase_C_sf"/>
</dbReference>